<gene>
    <name evidence="1" type="ORF">AN2V17_33310</name>
</gene>
<proteinExistence type="predicted"/>
<evidence type="ECO:0000313" key="2">
    <source>
        <dbReference type="Proteomes" id="UP001374599"/>
    </source>
</evidence>
<keyword evidence="2" id="KW-1185">Reference proteome</keyword>
<protein>
    <submittedName>
        <fullName evidence="1">Uncharacterized protein</fullName>
    </submittedName>
</protein>
<sequence length="391" mass="42611">MNKKLAIIFTLIGCMIILSFTGCSNDKKTEKKEVSVESNGMEKDNSQEKDSGEMAKEKDKMPKEMDKKMPEGMDKKMPKGMGEGKMPSMGGAVITVSEGEGYPVTITDMYGNEVTLEKKPEKIAAISGTFLGVLCDLGGKSICTSETGGGAPVDPKDIEGLPVVGKVYNPDIEKIVALQPELVIAQFGLQNGVIPVLEQSKIKALALHMRTYEDVIDNIRAIGRIIDESNKAEEVIADMEKEKKELVDKLPEESKKVVILYATSKDVSVKLPKSIAGNVADILKLENIAAGCAPEGMGGETTPFSMEYIIEKDPDVILVTSMLSSDEDAKKVISEKLGKDLVWKELRAVKEGNIVYLPQKYFLYNAGCDFVDAIEYMAKGVYPEVFGGLDE</sequence>
<name>A0ACB5UNG2_9FIRM</name>
<reference evidence="1" key="1">
    <citation type="submission" date="2023-09" db="EMBL/GenBank/DDBJ databases">
        <title>Vallitalea sediminicola and Vallitalea maricola sp. nov., anaerobic bacteria isolated from marine sediment.</title>
        <authorList>
            <person name="Hirano S."/>
            <person name="Maeda A."/>
            <person name="Terahara T."/>
            <person name="Mori K."/>
            <person name="Hamada M."/>
            <person name="Matsumoto R."/>
            <person name="Kobayashi T."/>
        </authorList>
    </citation>
    <scope>NUCLEOTIDE SEQUENCE</scope>
    <source>
        <strain evidence="1">AN17-2</strain>
    </source>
</reference>
<evidence type="ECO:0000313" key="1">
    <source>
        <dbReference type="EMBL" id="GMQ64094.1"/>
    </source>
</evidence>
<accession>A0ACB5UNG2</accession>
<dbReference type="EMBL" id="BTPU01000060">
    <property type="protein sequence ID" value="GMQ64094.1"/>
    <property type="molecule type" value="Genomic_DNA"/>
</dbReference>
<comment type="caution">
    <text evidence="1">The sequence shown here is derived from an EMBL/GenBank/DDBJ whole genome shotgun (WGS) entry which is preliminary data.</text>
</comment>
<dbReference type="Proteomes" id="UP001374599">
    <property type="component" value="Unassembled WGS sequence"/>
</dbReference>
<organism evidence="1 2">
    <name type="scientific">Vallitalea maricola</name>
    <dbReference type="NCBI Taxonomy" id="3074433"/>
    <lineage>
        <taxon>Bacteria</taxon>
        <taxon>Bacillati</taxon>
        <taxon>Bacillota</taxon>
        <taxon>Clostridia</taxon>
        <taxon>Lachnospirales</taxon>
        <taxon>Vallitaleaceae</taxon>
        <taxon>Vallitalea</taxon>
    </lineage>
</organism>